<reference evidence="2 3" key="1">
    <citation type="submission" date="2019-01" db="EMBL/GenBank/DDBJ databases">
        <title>Sequencing of cultivated peanut Arachis hypogaea provides insights into genome evolution and oil improvement.</title>
        <authorList>
            <person name="Chen X."/>
        </authorList>
    </citation>
    <scope>NUCLEOTIDE SEQUENCE [LARGE SCALE GENOMIC DNA]</scope>
    <source>
        <strain evidence="3">cv. Fuhuasheng</strain>
        <tissue evidence="2">Leaves</tissue>
    </source>
</reference>
<evidence type="ECO:0000256" key="1">
    <source>
        <dbReference type="SAM" id="MobiDB-lite"/>
    </source>
</evidence>
<dbReference type="EMBL" id="SDMP01000020">
    <property type="protein sequence ID" value="RYQ83496.1"/>
    <property type="molecule type" value="Genomic_DNA"/>
</dbReference>
<evidence type="ECO:0000313" key="2">
    <source>
        <dbReference type="EMBL" id="RYQ83496.1"/>
    </source>
</evidence>
<accession>A0A444X1A8</accession>
<sequence>MPLPIRQSFIPNPDPEKLPSFYIPVVEEDYSNENILYHCYESEELRSIANDEDADQPQVFPQSNVDAHVRQVKTFVNEHTCSRDNHCKLADEKRVVDELEERIRLQPSLTVRNADQFFRAEYDVLINERKIYRSMVKAKERIRDSKIAQYARLRDYAKEIIKTNPGSTVRIHTNPHPDSKNKKLFS</sequence>
<protein>
    <submittedName>
        <fullName evidence="2">Uncharacterized protein</fullName>
    </submittedName>
</protein>
<dbReference type="PANTHER" id="PTHR31973:SF187">
    <property type="entry name" value="MUTATOR TRANSPOSASE MUDRA PROTEIN"/>
    <property type="match status" value="1"/>
</dbReference>
<feature type="compositionally biased region" description="Basic and acidic residues" evidence="1">
    <location>
        <begin position="175"/>
        <end position="186"/>
    </location>
</feature>
<comment type="caution">
    <text evidence="2">The sequence shown here is derived from an EMBL/GenBank/DDBJ whole genome shotgun (WGS) entry which is preliminary data.</text>
</comment>
<evidence type="ECO:0000313" key="3">
    <source>
        <dbReference type="Proteomes" id="UP000289738"/>
    </source>
</evidence>
<proteinExistence type="predicted"/>
<dbReference type="PANTHER" id="PTHR31973">
    <property type="entry name" value="POLYPROTEIN, PUTATIVE-RELATED"/>
    <property type="match status" value="1"/>
</dbReference>
<organism evidence="2 3">
    <name type="scientific">Arachis hypogaea</name>
    <name type="common">Peanut</name>
    <dbReference type="NCBI Taxonomy" id="3818"/>
    <lineage>
        <taxon>Eukaryota</taxon>
        <taxon>Viridiplantae</taxon>
        <taxon>Streptophyta</taxon>
        <taxon>Embryophyta</taxon>
        <taxon>Tracheophyta</taxon>
        <taxon>Spermatophyta</taxon>
        <taxon>Magnoliopsida</taxon>
        <taxon>eudicotyledons</taxon>
        <taxon>Gunneridae</taxon>
        <taxon>Pentapetalae</taxon>
        <taxon>rosids</taxon>
        <taxon>fabids</taxon>
        <taxon>Fabales</taxon>
        <taxon>Fabaceae</taxon>
        <taxon>Papilionoideae</taxon>
        <taxon>50 kb inversion clade</taxon>
        <taxon>dalbergioids sensu lato</taxon>
        <taxon>Dalbergieae</taxon>
        <taxon>Pterocarpus clade</taxon>
        <taxon>Arachis</taxon>
    </lineage>
</organism>
<dbReference type="AlphaFoldDB" id="A0A444X1A8"/>
<dbReference type="Proteomes" id="UP000289738">
    <property type="component" value="Chromosome B10"/>
</dbReference>
<keyword evidence="3" id="KW-1185">Reference proteome</keyword>
<feature type="region of interest" description="Disordered" evidence="1">
    <location>
        <begin position="167"/>
        <end position="186"/>
    </location>
</feature>
<gene>
    <name evidence="2" type="ORF">Ahy_B10g102184</name>
</gene>
<name>A0A444X1A8_ARAHY</name>